<feature type="coiled-coil region" evidence="17">
    <location>
        <begin position="13"/>
        <end position="43"/>
    </location>
</feature>
<evidence type="ECO:0000256" key="10">
    <source>
        <dbReference type="ARBA" id="ARBA00022776"/>
    </source>
</evidence>
<comment type="similarity">
    <text evidence="4">Belongs to the DASH complex DAD4 family.</text>
</comment>
<dbReference type="GO" id="GO:0072686">
    <property type="term" value="C:mitotic spindle"/>
    <property type="evidence" value="ECO:0007669"/>
    <property type="project" value="InterPro"/>
</dbReference>
<evidence type="ECO:0000256" key="6">
    <source>
        <dbReference type="ARBA" id="ARBA00022454"/>
    </source>
</evidence>
<dbReference type="Proteomes" id="UP001149813">
    <property type="component" value="Unassembled WGS sequence"/>
</dbReference>
<dbReference type="GO" id="GO:0008608">
    <property type="term" value="P:attachment of spindle microtubules to kinetochore"/>
    <property type="evidence" value="ECO:0007669"/>
    <property type="project" value="InterPro"/>
</dbReference>
<keyword evidence="6" id="KW-0158">Chromosome</keyword>
<sequence>MRNPYDEQQTQILARITNNVVKLNETLLELNQKIEDINEMNSDLVAFSNIWNHYQRNANLYLASTNSLEPAKASKQQQQQHQRQQRQR</sequence>
<comment type="caution">
    <text evidence="19">The sequence shown here is derived from an EMBL/GenBank/DDBJ whole genome shotgun (WGS) entry which is preliminary data.</text>
</comment>
<keyword evidence="17" id="KW-0175">Coiled coil</keyword>
<keyword evidence="13" id="KW-0539">Nucleus</keyword>
<keyword evidence="12" id="KW-0206">Cytoskeleton</keyword>
<evidence type="ECO:0000256" key="2">
    <source>
        <dbReference type="ARBA" id="ARBA00004186"/>
    </source>
</evidence>
<feature type="region of interest" description="Disordered" evidence="18">
    <location>
        <begin position="68"/>
        <end position="88"/>
    </location>
</feature>
<reference evidence="19" key="1">
    <citation type="submission" date="2022-07" db="EMBL/GenBank/DDBJ databases">
        <title>Phylogenomic reconstructions and comparative analyses of Kickxellomycotina fungi.</title>
        <authorList>
            <person name="Reynolds N.K."/>
            <person name="Stajich J.E."/>
            <person name="Barry K."/>
            <person name="Grigoriev I.V."/>
            <person name="Crous P."/>
            <person name="Smith M.E."/>
        </authorList>
    </citation>
    <scope>NUCLEOTIDE SEQUENCE</scope>
    <source>
        <strain evidence="19">NBRC 32514</strain>
    </source>
</reference>
<evidence type="ECO:0000256" key="8">
    <source>
        <dbReference type="ARBA" id="ARBA00022618"/>
    </source>
</evidence>
<accession>A0A9W8CQP8</accession>
<keyword evidence="9" id="KW-0493">Microtubule</keyword>
<evidence type="ECO:0000256" key="16">
    <source>
        <dbReference type="ARBA" id="ARBA00030569"/>
    </source>
</evidence>
<name>A0A9W8CQP8_9FUNG</name>
<dbReference type="OrthoDB" id="5516652at2759"/>
<protein>
    <recommendedName>
        <fullName evidence="5">DASH complex subunit DAD4</fullName>
    </recommendedName>
    <alternativeName>
        <fullName evidence="16">Outer kinetochore protein DAD4</fullName>
    </alternativeName>
</protein>
<evidence type="ECO:0000256" key="5">
    <source>
        <dbReference type="ARBA" id="ARBA00020259"/>
    </source>
</evidence>
<evidence type="ECO:0000256" key="17">
    <source>
        <dbReference type="SAM" id="Coils"/>
    </source>
</evidence>
<dbReference type="PANTHER" id="PTHR28222">
    <property type="entry name" value="DASH COMPLEX SUBUNIT DAD4"/>
    <property type="match status" value="1"/>
</dbReference>
<keyword evidence="8" id="KW-0132">Cell division</keyword>
<dbReference type="AlphaFoldDB" id="A0A9W8CQP8"/>
<evidence type="ECO:0000256" key="11">
    <source>
        <dbReference type="ARBA" id="ARBA00022838"/>
    </source>
</evidence>
<proteinExistence type="inferred from homology"/>
<evidence type="ECO:0000256" key="15">
    <source>
        <dbReference type="ARBA" id="ARBA00023328"/>
    </source>
</evidence>
<evidence type="ECO:0000256" key="4">
    <source>
        <dbReference type="ARBA" id="ARBA00009754"/>
    </source>
</evidence>
<evidence type="ECO:0000256" key="9">
    <source>
        <dbReference type="ARBA" id="ARBA00022701"/>
    </source>
</evidence>
<evidence type="ECO:0000313" key="20">
    <source>
        <dbReference type="Proteomes" id="UP001149813"/>
    </source>
</evidence>
<gene>
    <name evidence="19" type="ORF">LPJ53_004634</name>
</gene>
<keyword evidence="7" id="KW-0963">Cytoplasm</keyword>
<dbReference type="InterPro" id="IPR013959">
    <property type="entry name" value="DASH_Dad4"/>
</dbReference>
<dbReference type="Pfam" id="PF08650">
    <property type="entry name" value="DASH_Dad4"/>
    <property type="match status" value="1"/>
</dbReference>
<dbReference type="EMBL" id="JANBOJ010000226">
    <property type="protein sequence ID" value="KAJ1720776.1"/>
    <property type="molecule type" value="Genomic_DNA"/>
</dbReference>
<evidence type="ECO:0000313" key="19">
    <source>
        <dbReference type="EMBL" id="KAJ1720776.1"/>
    </source>
</evidence>
<dbReference type="PANTHER" id="PTHR28222:SF1">
    <property type="entry name" value="DASH COMPLEX SUBUNIT DAD4"/>
    <property type="match status" value="1"/>
</dbReference>
<evidence type="ECO:0000256" key="13">
    <source>
        <dbReference type="ARBA" id="ARBA00023242"/>
    </source>
</evidence>
<dbReference type="GO" id="GO:0051301">
    <property type="term" value="P:cell division"/>
    <property type="evidence" value="ECO:0007669"/>
    <property type="project" value="UniProtKB-KW"/>
</dbReference>
<evidence type="ECO:0000256" key="18">
    <source>
        <dbReference type="SAM" id="MobiDB-lite"/>
    </source>
</evidence>
<evidence type="ECO:0000256" key="3">
    <source>
        <dbReference type="ARBA" id="ARBA00004629"/>
    </source>
</evidence>
<keyword evidence="10" id="KW-0498">Mitosis</keyword>
<evidence type="ECO:0000256" key="7">
    <source>
        <dbReference type="ARBA" id="ARBA00022490"/>
    </source>
</evidence>
<evidence type="ECO:0000256" key="1">
    <source>
        <dbReference type="ARBA" id="ARBA00004123"/>
    </source>
</evidence>
<comment type="subcellular location">
    <subcellularLocation>
        <location evidence="3">Chromosome</location>
        <location evidence="3">Centromere</location>
        <location evidence="3">Kinetochore</location>
    </subcellularLocation>
    <subcellularLocation>
        <location evidence="2">Cytoplasm</location>
        <location evidence="2">Cytoskeleton</location>
        <location evidence="2">Spindle</location>
    </subcellularLocation>
    <subcellularLocation>
        <location evidence="1">Nucleus</location>
    </subcellularLocation>
</comment>
<organism evidence="19 20">
    <name type="scientific">Coemansia erecta</name>
    <dbReference type="NCBI Taxonomy" id="147472"/>
    <lineage>
        <taxon>Eukaryota</taxon>
        <taxon>Fungi</taxon>
        <taxon>Fungi incertae sedis</taxon>
        <taxon>Zoopagomycota</taxon>
        <taxon>Kickxellomycotina</taxon>
        <taxon>Kickxellomycetes</taxon>
        <taxon>Kickxellales</taxon>
        <taxon>Kickxellaceae</taxon>
        <taxon>Coemansia</taxon>
    </lineage>
</organism>
<keyword evidence="14" id="KW-0131">Cell cycle</keyword>
<keyword evidence="15" id="KW-0137">Centromere</keyword>
<dbReference type="GO" id="GO:0005874">
    <property type="term" value="C:microtubule"/>
    <property type="evidence" value="ECO:0007669"/>
    <property type="project" value="UniProtKB-KW"/>
</dbReference>
<keyword evidence="20" id="KW-1185">Reference proteome</keyword>
<keyword evidence="11" id="KW-0995">Kinetochore</keyword>
<dbReference type="GO" id="GO:0042729">
    <property type="term" value="C:DASH complex"/>
    <property type="evidence" value="ECO:0007669"/>
    <property type="project" value="InterPro"/>
</dbReference>
<evidence type="ECO:0000256" key="12">
    <source>
        <dbReference type="ARBA" id="ARBA00023212"/>
    </source>
</evidence>
<evidence type="ECO:0000256" key="14">
    <source>
        <dbReference type="ARBA" id="ARBA00023306"/>
    </source>
</evidence>